<dbReference type="PANTHER" id="PTHR34701">
    <property type="entry name" value="TRANSCRIPTIONAL REGULATOR MRAZ"/>
    <property type="match status" value="1"/>
</dbReference>
<accession>A0A1W1CGU7</accession>
<name>A0A1W1CGU7_9ZZZZ</name>
<evidence type="ECO:0000256" key="3">
    <source>
        <dbReference type="ARBA" id="ARBA00022737"/>
    </source>
</evidence>
<feature type="domain" description="SpoVT-AbrB" evidence="7">
    <location>
        <begin position="5"/>
        <end position="53"/>
    </location>
</feature>
<keyword evidence="3" id="KW-0677">Repeat</keyword>
<sequence length="151" mass="17582">MFRGVHNLTLDAKGRIKMPARYQKQIQQEYQSQSIIISIHPDDKCLVLYTEEEWVIIEKKINSLPSLNIHIKRLKRKLLGYASEVEIDANNRILISQPLKDYAGLNKKLILSGQGNNFEIWDEDLWHKELLTLDELSQSEEIPEELLSLSI</sequence>
<dbReference type="PROSITE" id="PS51740">
    <property type="entry name" value="SPOVT_ABRB"/>
    <property type="match status" value="2"/>
</dbReference>
<dbReference type="NCBIfam" id="TIGR00242">
    <property type="entry name" value="division/cell wall cluster transcriptional repressor MraZ"/>
    <property type="match status" value="1"/>
</dbReference>
<keyword evidence="8" id="KW-0132">Cell division</keyword>
<dbReference type="PANTHER" id="PTHR34701:SF1">
    <property type="entry name" value="TRANSCRIPTIONAL REGULATOR MRAZ"/>
    <property type="match status" value="1"/>
</dbReference>
<dbReference type="InterPro" id="IPR035642">
    <property type="entry name" value="MraZ_N"/>
</dbReference>
<evidence type="ECO:0000256" key="4">
    <source>
        <dbReference type="ARBA" id="ARBA00023015"/>
    </source>
</evidence>
<reference evidence="8" key="1">
    <citation type="submission" date="2016-10" db="EMBL/GenBank/DDBJ databases">
        <authorList>
            <person name="de Groot N.N."/>
        </authorList>
    </citation>
    <scope>NUCLEOTIDE SEQUENCE</scope>
</reference>
<dbReference type="CDD" id="cd16321">
    <property type="entry name" value="MraZ_C"/>
    <property type="match status" value="1"/>
</dbReference>
<dbReference type="InterPro" id="IPR035644">
    <property type="entry name" value="MraZ_C"/>
</dbReference>
<dbReference type="AlphaFoldDB" id="A0A1W1CGU7"/>
<dbReference type="InterPro" id="IPR003444">
    <property type="entry name" value="MraZ"/>
</dbReference>
<evidence type="ECO:0000313" key="8">
    <source>
        <dbReference type="EMBL" id="SFV65088.1"/>
    </source>
</evidence>
<dbReference type="Pfam" id="PF02381">
    <property type="entry name" value="MraZ"/>
    <property type="match status" value="2"/>
</dbReference>
<keyword evidence="6" id="KW-0804">Transcription</keyword>
<dbReference type="SUPFAM" id="SSF89447">
    <property type="entry name" value="AbrB/MazE/MraZ-like"/>
    <property type="match status" value="1"/>
</dbReference>
<dbReference type="InterPro" id="IPR020603">
    <property type="entry name" value="MraZ_dom"/>
</dbReference>
<dbReference type="EMBL" id="FPHJ01000047">
    <property type="protein sequence ID" value="SFV65088.1"/>
    <property type="molecule type" value="Genomic_DNA"/>
</dbReference>
<dbReference type="Gene3D" id="3.40.1550.20">
    <property type="entry name" value="Transcriptional regulator MraZ domain"/>
    <property type="match status" value="1"/>
</dbReference>
<proteinExistence type="inferred from homology"/>
<keyword evidence="4" id="KW-0805">Transcription regulation</keyword>
<dbReference type="InterPro" id="IPR038619">
    <property type="entry name" value="MraZ_sf"/>
</dbReference>
<dbReference type="GO" id="GO:2000143">
    <property type="term" value="P:negative regulation of DNA-templated transcription initiation"/>
    <property type="evidence" value="ECO:0007669"/>
    <property type="project" value="TreeGrafter"/>
</dbReference>
<dbReference type="InterPro" id="IPR037914">
    <property type="entry name" value="SpoVT-AbrB_sf"/>
</dbReference>
<dbReference type="GO" id="GO:0051301">
    <property type="term" value="P:cell division"/>
    <property type="evidence" value="ECO:0007669"/>
    <property type="project" value="UniProtKB-KW"/>
</dbReference>
<dbReference type="HAMAP" id="MF_01008">
    <property type="entry name" value="MraZ"/>
    <property type="match status" value="1"/>
</dbReference>
<dbReference type="GO" id="GO:0003700">
    <property type="term" value="F:DNA-binding transcription factor activity"/>
    <property type="evidence" value="ECO:0007669"/>
    <property type="project" value="InterPro"/>
</dbReference>
<feature type="domain" description="SpoVT-AbrB" evidence="7">
    <location>
        <begin position="82"/>
        <end position="125"/>
    </location>
</feature>
<keyword evidence="8" id="KW-0131">Cell cycle</keyword>
<evidence type="ECO:0000256" key="1">
    <source>
        <dbReference type="ARBA" id="ARBA00013860"/>
    </source>
</evidence>
<keyword evidence="5" id="KW-0238">DNA-binding</keyword>
<keyword evidence="2" id="KW-0963">Cytoplasm</keyword>
<evidence type="ECO:0000259" key="7">
    <source>
        <dbReference type="PROSITE" id="PS51740"/>
    </source>
</evidence>
<dbReference type="InterPro" id="IPR007159">
    <property type="entry name" value="SpoVT-AbrB_dom"/>
</dbReference>
<protein>
    <recommendedName>
        <fullName evidence="1">Transcriptional regulator MraZ</fullName>
    </recommendedName>
</protein>
<evidence type="ECO:0000256" key="6">
    <source>
        <dbReference type="ARBA" id="ARBA00023163"/>
    </source>
</evidence>
<evidence type="ECO:0000256" key="2">
    <source>
        <dbReference type="ARBA" id="ARBA00022490"/>
    </source>
</evidence>
<dbReference type="CDD" id="cd16320">
    <property type="entry name" value="MraZ_N"/>
    <property type="match status" value="1"/>
</dbReference>
<organism evidence="8">
    <name type="scientific">hydrothermal vent metagenome</name>
    <dbReference type="NCBI Taxonomy" id="652676"/>
    <lineage>
        <taxon>unclassified sequences</taxon>
        <taxon>metagenomes</taxon>
        <taxon>ecological metagenomes</taxon>
    </lineage>
</organism>
<dbReference type="GO" id="GO:0000976">
    <property type="term" value="F:transcription cis-regulatory region binding"/>
    <property type="evidence" value="ECO:0007669"/>
    <property type="project" value="TreeGrafter"/>
</dbReference>
<gene>
    <name evidence="8" type="ORF">MNB_SUP05-5-1049</name>
</gene>
<evidence type="ECO:0000256" key="5">
    <source>
        <dbReference type="ARBA" id="ARBA00023125"/>
    </source>
</evidence>